<keyword evidence="6" id="KW-1185">Reference proteome</keyword>
<accession>U2PU87</accession>
<dbReference type="InterPro" id="IPR036388">
    <property type="entry name" value="WH-like_DNA-bd_sf"/>
</dbReference>
<evidence type="ECO:0000259" key="4">
    <source>
        <dbReference type="PROSITE" id="PS50949"/>
    </source>
</evidence>
<dbReference type="Gene3D" id="1.10.10.10">
    <property type="entry name" value="Winged helix-like DNA-binding domain superfamily/Winged helix DNA-binding domain"/>
    <property type="match status" value="1"/>
</dbReference>
<evidence type="ECO:0000256" key="3">
    <source>
        <dbReference type="ARBA" id="ARBA00023163"/>
    </source>
</evidence>
<keyword evidence="1" id="KW-0805">Transcription regulation</keyword>
<gene>
    <name evidence="5" type="ORF">HMPREF0682_0808</name>
</gene>
<keyword evidence="3" id="KW-0804">Transcription</keyword>
<dbReference type="OrthoDB" id="4307011at2"/>
<reference evidence="5" key="1">
    <citation type="submission" date="2013-08" db="EMBL/GenBank/DDBJ databases">
        <authorList>
            <person name="Durkin A.S."/>
            <person name="Haft D.R."/>
            <person name="McCorrison J."/>
            <person name="Torralba M."/>
            <person name="Gillis M."/>
            <person name="Haft D.H."/>
            <person name="Methe B."/>
            <person name="Sutton G."/>
            <person name="Nelson K.E."/>
        </authorList>
    </citation>
    <scope>NUCLEOTIDE SEQUENCE [LARGE SCALE GENOMIC DNA]</scope>
    <source>
        <strain evidence="5">F0233</strain>
    </source>
</reference>
<comment type="caution">
    <text evidence="5">The sequence shown here is derived from an EMBL/GenBank/DDBJ whole genome shotgun (WGS) entry which is preliminary data.</text>
</comment>
<dbReference type="CDD" id="cd07377">
    <property type="entry name" value="WHTH_GntR"/>
    <property type="match status" value="1"/>
</dbReference>
<organism evidence="5 6">
    <name type="scientific">Propionibacterium acidifaciens F0233</name>
    <dbReference type="NCBI Taxonomy" id="553198"/>
    <lineage>
        <taxon>Bacteria</taxon>
        <taxon>Bacillati</taxon>
        <taxon>Actinomycetota</taxon>
        <taxon>Actinomycetes</taxon>
        <taxon>Propionibacteriales</taxon>
        <taxon>Propionibacteriaceae</taxon>
        <taxon>Propionibacterium</taxon>
    </lineage>
</organism>
<dbReference type="PANTHER" id="PTHR38445">
    <property type="entry name" value="HTH-TYPE TRANSCRIPTIONAL REPRESSOR YTRA"/>
    <property type="match status" value="1"/>
</dbReference>
<dbReference type="PROSITE" id="PS50949">
    <property type="entry name" value="HTH_GNTR"/>
    <property type="match status" value="1"/>
</dbReference>
<name>U2PU87_9ACTN</name>
<dbReference type="Pfam" id="PF00392">
    <property type="entry name" value="GntR"/>
    <property type="match status" value="1"/>
</dbReference>
<protein>
    <submittedName>
        <fullName evidence="5">Iron dependent repressor, N-terminal DNA-binding domain protein</fullName>
    </submittedName>
</protein>
<dbReference type="AlphaFoldDB" id="U2PU87"/>
<proteinExistence type="predicted"/>
<dbReference type="GeneID" id="95360644"/>
<dbReference type="SMART" id="SM00345">
    <property type="entry name" value="HTH_GNTR"/>
    <property type="match status" value="1"/>
</dbReference>
<dbReference type="Proteomes" id="UP000017052">
    <property type="component" value="Unassembled WGS sequence"/>
</dbReference>
<dbReference type="PANTHER" id="PTHR38445:SF6">
    <property type="entry name" value="GNTR-FAMILY TRANSCRIPTIONAL REGULATOR"/>
    <property type="match status" value="1"/>
</dbReference>
<dbReference type="InterPro" id="IPR036390">
    <property type="entry name" value="WH_DNA-bd_sf"/>
</dbReference>
<dbReference type="GO" id="GO:0003677">
    <property type="term" value="F:DNA binding"/>
    <property type="evidence" value="ECO:0007669"/>
    <property type="project" value="UniProtKB-KW"/>
</dbReference>
<evidence type="ECO:0000256" key="1">
    <source>
        <dbReference type="ARBA" id="ARBA00023015"/>
    </source>
</evidence>
<evidence type="ECO:0000256" key="2">
    <source>
        <dbReference type="ARBA" id="ARBA00023125"/>
    </source>
</evidence>
<keyword evidence="2 5" id="KW-0238">DNA-binding</keyword>
<dbReference type="GO" id="GO:0003700">
    <property type="term" value="F:DNA-binding transcription factor activity"/>
    <property type="evidence" value="ECO:0007669"/>
    <property type="project" value="InterPro"/>
</dbReference>
<evidence type="ECO:0000313" key="6">
    <source>
        <dbReference type="Proteomes" id="UP000017052"/>
    </source>
</evidence>
<dbReference type="EMBL" id="ACVN02000222">
    <property type="protein sequence ID" value="ERK54060.1"/>
    <property type="molecule type" value="Genomic_DNA"/>
</dbReference>
<feature type="domain" description="HTH gntR-type" evidence="4">
    <location>
        <begin position="7"/>
        <end position="75"/>
    </location>
</feature>
<evidence type="ECO:0000313" key="5">
    <source>
        <dbReference type="EMBL" id="ERK54060.1"/>
    </source>
</evidence>
<dbReference type="InterPro" id="IPR000524">
    <property type="entry name" value="Tscrpt_reg_HTH_GntR"/>
</dbReference>
<sequence length="139" mass="15267">MTVDDTRPIWVQLVEEFRRCIVTGRWPSGSRVPSVRELAQRAGVNPNTVQRALAELDRSGLTATERTSGRFVAADDAVIDTIRRELAAGAARVYRDDARAVGLDLGRAVDLLTECWHGAGAAAADRPHDDHDQDDSHEH</sequence>
<dbReference type="RefSeq" id="WP_021798051.1">
    <property type="nucleotide sequence ID" value="NZ_ACVN02000222.1"/>
</dbReference>
<dbReference type="SUPFAM" id="SSF46785">
    <property type="entry name" value="Winged helix' DNA-binding domain"/>
    <property type="match status" value="1"/>
</dbReference>